<reference evidence="2" key="1">
    <citation type="submission" date="2018-10" db="EMBL/GenBank/DDBJ databases">
        <authorList>
            <person name="Peiro R."/>
            <person name="Begona"/>
            <person name="Cbmso G."/>
            <person name="Lopez M."/>
            <person name="Gonzalez S."/>
            <person name="Sacristan E."/>
            <person name="Castillo E."/>
        </authorList>
    </citation>
    <scope>NUCLEOTIDE SEQUENCE [LARGE SCALE GENOMIC DNA]</scope>
</reference>
<dbReference type="PANTHER" id="PTHR30348:SF4">
    <property type="entry name" value="DUF72 DOMAIN-CONTAINING PROTEIN"/>
    <property type="match status" value="1"/>
</dbReference>
<dbReference type="SUPFAM" id="SSF117396">
    <property type="entry name" value="TM1631-like"/>
    <property type="match status" value="1"/>
</dbReference>
<sequence length="283" mass="31000">MDESGSGGVGGEQGTIRVGIGGWIYEPWRQTFYPKGLPKTRELAHAASRLGTIEINSTFYGSQKPETFAKWRDETPDGFVFAVKAPRFSTHRRSLADAGESIARFIDGVVTLGDKLGPINWQLAPTKRFDHTEIEAFLALLPKQHQGRPLRHAIEVRHESFRDPSFIAAARAHGVAIVLAADSEYPQIADPTAPFVYVRLMGTQEHEPLGYPAAALDDWAERLRTLAAGAPVTELTPVEATPPRPVGRDVFAYVISGFKATNPLAARALIERLTPAAQRPERG</sequence>
<evidence type="ECO:0000313" key="2">
    <source>
        <dbReference type="Proteomes" id="UP000289200"/>
    </source>
</evidence>
<evidence type="ECO:0000313" key="1">
    <source>
        <dbReference type="EMBL" id="VCU11086.1"/>
    </source>
</evidence>
<organism evidence="1 2">
    <name type="scientific">Rhodoplanes serenus</name>
    <dbReference type="NCBI Taxonomy" id="200615"/>
    <lineage>
        <taxon>Bacteria</taxon>
        <taxon>Pseudomonadati</taxon>
        <taxon>Pseudomonadota</taxon>
        <taxon>Alphaproteobacteria</taxon>
        <taxon>Hyphomicrobiales</taxon>
        <taxon>Nitrobacteraceae</taxon>
        <taxon>Rhodoplanes</taxon>
    </lineage>
</organism>
<dbReference type="OrthoDB" id="9780310at2"/>
<dbReference type="EMBL" id="UWOC01000188">
    <property type="protein sequence ID" value="VCU11086.1"/>
    <property type="molecule type" value="Genomic_DNA"/>
</dbReference>
<protein>
    <recommendedName>
        <fullName evidence="3">DUF72 domain-containing protein</fullName>
    </recommendedName>
</protein>
<dbReference type="PANTHER" id="PTHR30348">
    <property type="entry name" value="UNCHARACTERIZED PROTEIN YECE"/>
    <property type="match status" value="1"/>
</dbReference>
<comment type="caution">
    <text evidence="1">The sequence shown here is derived from an EMBL/GenBank/DDBJ whole genome shotgun (WGS) entry which is preliminary data.</text>
</comment>
<dbReference type="RefSeq" id="WP_129611106.1">
    <property type="nucleotide sequence ID" value="NZ_UWOC01000188.1"/>
</dbReference>
<dbReference type="Pfam" id="PF01904">
    <property type="entry name" value="DUF72"/>
    <property type="match status" value="1"/>
</dbReference>
<proteinExistence type="predicted"/>
<dbReference type="InterPro" id="IPR002763">
    <property type="entry name" value="DUF72"/>
</dbReference>
<dbReference type="AlphaFoldDB" id="A0A447D0L7"/>
<accession>A0A447D0L7</accession>
<gene>
    <name evidence="1" type="ORF">RHODGE_RHODGE_04290</name>
</gene>
<dbReference type="InterPro" id="IPR036520">
    <property type="entry name" value="UPF0759_sf"/>
</dbReference>
<name>A0A447D0L7_9BRAD</name>
<dbReference type="Proteomes" id="UP000289200">
    <property type="component" value="Unassembled WGS sequence"/>
</dbReference>
<dbReference type="Gene3D" id="3.20.20.410">
    <property type="entry name" value="Protein of unknown function UPF0759"/>
    <property type="match status" value="1"/>
</dbReference>
<evidence type="ECO:0008006" key="3">
    <source>
        <dbReference type="Google" id="ProtNLM"/>
    </source>
</evidence>
<keyword evidence="2" id="KW-1185">Reference proteome</keyword>